<evidence type="ECO:0000256" key="1">
    <source>
        <dbReference type="ARBA" id="ARBA00023125"/>
    </source>
</evidence>
<dbReference type="Proteomes" id="UP000605848">
    <property type="component" value="Unassembled WGS sequence"/>
</dbReference>
<dbReference type="EMBL" id="JAEQMY010000052">
    <property type="protein sequence ID" value="MBL0406834.1"/>
    <property type="molecule type" value="Genomic_DNA"/>
</dbReference>
<keyword evidence="4" id="KW-1185">Reference proteome</keyword>
<dbReference type="CDD" id="cd06170">
    <property type="entry name" value="LuxR_C_like"/>
    <property type="match status" value="1"/>
</dbReference>
<dbReference type="RefSeq" id="WP_202063694.1">
    <property type="nucleotide sequence ID" value="NZ_JAEQMY010000052.1"/>
</dbReference>
<dbReference type="InterPro" id="IPR016032">
    <property type="entry name" value="Sig_transdc_resp-reg_C-effctor"/>
</dbReference>
<dbReference type="Pfam" id="PF00196">
    <property type="entry name" value="GerE"/>
    <property type="match status" value="1"/>
</dbReference>
<dbReference type="GO" id="GO:0003677">
    <property type="term" value="F:DNA binding"/>
    <property type="evidence" value="ECO:0007669"/>
    <property type="project" value="UniProtKB-KW"/>
</dbReference>
<keyword evidence="1" id="KW-0238">DNA-binding</keyword>
<name>A0A936ZGY3_9HYPH</name>
<dbReference type="InterPro" id="IPR011006">
    <property type="entry name" value="CheY-like_superfamily"/>
</dbReference>
<reference evidence="3" key="1">
    <citation type="submission" date="2021-01" db="EMBL/GenBank/DDBJ databases">
        <title>Microvirga sp.</title>
        <authorList>
            <person name="Kim M.K."/>
        </authorList>
    </citation>
    <scope>NUCLEOTIDE SEQUENCE</scope>
    <source>
        <strain evidence="3">5420S-16</strain>
    </source>
</reference>
<dbReference type="InterPro" id="IPR039420">
    <property type="entry name" value="WalR-like"/>
</dbReference>
<dbReference type="SMART" id="SM00421">
    <property type="entry name" value="HTH_LUXR"/>
    <property type="match status" value="1"/>
</dbReference>
<comment type="caution">
    <text evidence="3">The sequence shown here is derived from an EMBL/GenBank/DDBJ whole genome shotgun (WGS) entry which is preliminary data.</text>
</comment>
<dbReference type="PROSITE" id="PS50043">
    <property type="entry name" value="HTH_LUXR_2"/>
    <property type="match status" value="1"/>
</dbReference>
<dbReference type="PROSITE" id="PS00622">
    <property type="entry name" value="HTH_LUXR_1"/>
    <property type="match status" value="1"/>
</dbReference>
<dbReference type="GO" id="GO:0006355">
    <property type="term" value="P:regulation of DNA-templated transcription"/>
    <property type="evidence" value="ECO:0007669"/>
    <property type="project" value="InterPro"/>
</dbReference>
<proteinExistence type="predicted"/>
<dbReference type="PANTHER" id="PTHR43214:SF42">
    <property type="entry name" value="TRANSCRIPTIONAL REGULATORY PROTEIN DESR"/>
    <property type="match status" value="1"/>
</dbReference>
<evidence type="ECO:0000313" key="4">
    <source>
        <dbReference type="Proteomes" id="UP000605848"/>
    </source>
</evidence>
<dbReference type="PANTHER" id="PTHR43214">
    <property type="entry name" value="TWO-COMPONENT RESPONSE REGULATOR"/>
    <property type="match status" value="1"/>
</dbReference>
<protein>
    <submittedName>
        <fullName evidence="3">Response regulator transcription factor</fullName>
    </submittedName>
</protein>
<dbReference type="SUPFAM" id="SSF46894">
    <property type="entry name" value="C-terminal effector domain of the bipartite response regulators"/>
    <property type="match status" value="1"/>
</dbReference>
<dbReference type="SUPFAM" id="SSF52172">
    <property type="entry name" value="CheY-like"/>
    <property type="match status" value="1"/>
</dbReference>
<dbReference type="InterPro" id="IPR000792">
    <property type="entry name" value="Tscrpt_reg_LuxR_C"/>
</dbReference>
<dbReference type="PRINTS" id="PR00038">
    <property type="entry name" value="HTHLUXR"/>
</dbReference>
<dbReference type="AlphaFoldDB" id="A0A936ZGY3"/>
<evidence type="ECO:0000259" key="2">
    <source>
        <dbReference type="PROSITE" id="PS50043"/>
    </source>
</evidence>
<accession>A0A936ZGY3</accession>
<organism evidence="3 4">
    <name type="scientific">Microvirga aerilata</name>
    <dbReference type="NCBI Taxonomy" id="670292"/>
    <lineage>
        <taxon>Bacteria</taxon>
        <taxon>Pseudomonadati</taxon>
        <taxon>Pseudomonadota</taxon>
        <taxon>Alphaproteobacteria</taxon>
        <taxon>Hyphomicrobiales</taxon>
        <taxon>Methylobacteriaceae</taxon>
        <taxon>Microvirga</taxon>
    </lineage>
</organism>
<evidence type="ECO:0000313" key="3">
    <source>
        <dbReference type="EMBL" id="MBL0406834.1"/>
    </source>
</evidence>
<sequence length="236" mass="25624">MSGEAANDRREYVTVLICKNPLLSMGLELLLADTRFAVSEIGSDEPRPQRPRLQIQPDLFIVDGSSSSEELLTSIKLLKAQHPNAKLVVVADKFDISFARLGIEAGADGFCLTTSDREVLIKSLELVMTGEKIVPGALVLSMLSEMTSNAKPDQDSATAAPLRHDAGIHRLSPREAEILRSLMRGEPNKVIAKRLDVTEATVKVHVKAILRKVGAANRTQAALWATEHLTTKGGKP</sequence>
<feature type="domain" description="HTH luxR-type" evidence="2">
    <location>
        <begin position="164"/>
        <end position="229"/>
    </location>
</feature>
<dbReference type="Gene3D" id="3.40.50.2300">
    <property type="match status" value="1"/>
</dbReference>
<gene>
    <name evidence="3" type="ORF">JKG68_23090</name>
</gene>